<reference evidence="2 3" key="1">
    <citation type="submission" date="2024-04" db="EMBL/GenBank/DDBJ databases">
        <title>Albibacterium profundi sp. nov., isolated from sediment of the Challenger Deep of Mariana Trench.</title>
        <authorList>
            <person name="Wang Y."/>
        </authorList>
    </citation>
    <scope>NUCLEOTIDE SEQUENCE [LARGE SCALE GENOMIC DNA]</scope>
    <source>
        <strain evidence="2 3">RHL897</strain>
    </source>
</reference>
<organism evidence="2 3">
    <name type="scientific">Albibacterium profundi</name>
    <dbReference type="NCBI Taxonomy" id="3134906"/>
    <lineage>
        <taxon>Bacteria</taxon>
        <taxon>Pseudomonadati</taxon>
        <taxon>Bacteroidota</taxon>
        <taxon>Sphingobacteriia</taxon>
        <taxon>Sphingobacteriales</taxon>
        <taxon>Sphingobacteriaceae</taxon>
        <taxon>Albibacterium</taxon>
    </lineage>
</organism>
<dbReference type="InterPro" id="IPR050640">
    <property type="entry name" value="Bact_2-comp_sensor_kinase"/>
</dbReference>
<keyword evidence="2" id="KW-0418">Kinase</keyword>
<feature type="domain" description="Signal transduction histidine kinase internal region" evidence="1">
    <location>
        <begin position="22"/>
        <end position="85"/>
    </location>
</feature>
<dbReference type="Proteomes" id="UP001580928">
    <property type="component" value="Unassembled WGS sequence"/>
</dbReference>
<dbReference type="PANTHER" id="PTHR34220">
    <property type="entry name" value="SENSOR HISTIDINE KINASE YPDA"/>
    <property type="match status" value="1"/>
</dbReference>
<dbReference type="Pfam" id="PF06580">
    <property type="entry name" value="His_kinase"/>
    <property type="match status" value="1"/>
</dbReference>
<dbReference type="InterPro" id="IPR010559">
    <property type="entry name" value="Sig_transdc_His_kin_internal"/>
</dbReference>
<protein>
    <submittedName>
        <fullName evidence="2">Histidine kinase</fullName>
    </submittedName>
</protein>
<dbReference type="EMBL" id="JBBVGT010000002">
    <property type="protein sequence ID" value="MFB5945145.1"/>
    <property type="molecule type" value="Genomic_DNA"/>
</dbReference>
<keyword evidence="2" id="KW-0808">Transferase</keyword>
<accession>A0ABV5CC85</accession>
<comment type="caution">
    <text evidence="2">The sequence shown here is derived from an EMBL/GenBank/DDBJ whole genome shotgun (WGS) entry which is preliminary data.</text>
</comment>
<evidence type="ECO:0000313" key="2">
    <source>
        <dbReference type="EMBL" id="MFB5945145.1"/>
    </source>
</evidence>
<dbReference type="GO" id="GO:0016301">
    <property type="term" value="F:kinase activity"/>
    <property type="evidence" value="ECO:0007669"/>
    <property type="project" value="UniProtKB-KW"/>
</dbReference>
<keyword evidence="3" id="KW-1185">Reference proteome</keyword>
<dbReference type="PANTHER" id="PTHR34220:SF7">
    <property type="entry name" value="SENSOR HISTIDINE KINASE YPDA"/>
    <property type="match status" value="1"/>
</dbReference>
<proteinExistence type="predicted"/>
<name>A0ABV5CC85_9SPHI</name>
<evidence type="ECO:0000313" key="3">
    <source>
        <dbReference type="Proteomes" id="UP001580928"/>
    </source>
</evidence>
<dbReference type="RefSeq" id="WP_375556691.1">
    <property type="nucleotide sequence ID" value="NZ_JBBVGT010000002.1"/>
</dbReference>
<evidence type="ECO:0000259" key="1">
    <source>
        <dbReference type="Pfam" id="PF06580"/>
    </source>
</evidence>
<sequence length="89" mass="10630">MEKQREKEIKFEFSQKKIKEREMLALRAQMNPHFIFNSMNAIKNLIMTERTEGAIHYLDNFSSLLRGVLQNSKRETITVEDELEYQYAS</sequence>
<gene>
    <name evidence="2" type="ORF">WKR92_04795</name>
</gene>